<name>A0A139HBP2_9PEZI</name>
<comment type="caution">
    <text evidence="1">The sequence shown here is derived from an EMBL/GenBank/DDBJ whole genome shotgun (WGS) entry which is preliminary data.</text>
</comment>
<dbReference type="EMBL" id="LFZO01000700">
    <property type="protein sequence ID" value="KXS99855.1"/>
    <property type="molecule type" value="Genomic_DNA"/>
</dbReference>
<gene>
    <name evidence="1" type="ORF">AC579_9486</name>
</gene>
<evidence type="ECO:0000313" key="1">
    <source>
        <dbReference type="EMBL" id="KXS99855.1"/>
    </source>
</evidence>
<organism evidence="1 2">
    <name type="scientific">Pseudocercospora musae</name>
    <dbReference type="NCBI Taxonomy" id="113226"/>
    <lineage>
        <taxon>Eukaryota</taxon>
        <taxon>Fungi</taxon>
        <taxon>Dikarya</taxon>
        <taxon>Ascomycota</taxon>
        <taxon>Pezizomycotina</taxon>
        <taxon>Dothideomycetes</taxon>
        <taxon>Dothideomycetidae</taxon>
        <taxon>Mycosphaerellales</taxon>
        <taxon>Mycosphaerellaceae</taxon>
        <taxon>Pseudocercospora</taxon>
    </lineage>
</organism>
<protein>
    <submittedName>
        <fullName evidence="1">Uncharacterized protein</fullName>
    </submittedName>
</protein>
<accession>A0A139HBP2</accession>
<proteinExistence type="predicted"/>
<dbReference type="Proteomes" id="UP000073492">
    <property type="component" value="Unassembled WGS sequence"/>
</dbReference>
<reference evidence="1 2" key="1">
    <citation type="submission" date="2015-07" db="EMBL/GenBank/DDBJ databases">
        <title>Comparative genomics of the Sigatoka disease complex on banana suggests a link between parallel evolutionary changes in Pseudocercospora fijiensis and Pseudocercospora eumusae and increased virulence on the banana host.</title>
        <authorList>
            <person name="Chang T.-C."/>
            <person name="Salvucci A."/>
            <person name="Crous P.W."/>
            <person name="Stergiopoulos I."/>
        </authorList>
    </citation>
    <scope>NUCLEOTIDE SEQUENCE [LARGE SCALE GENOMIC DNA]</scope>
    <source>
        <strain evidence="1 2">CBS 116634</strain>
    </source>
</reference>
<sequence length="183" mass="20529">MPPRSRTTDRSITTCRPCEERYVVIEVGRIVTNAERAVHWYMPSPKTPQDNSLVKESDQCVYEDQAPGRTREYQFVGVPQSSKDQPALSSAIWTALQEDVAQLNELLLSRPISRGTSPMYDPSRSEQLVCKTLDAEASASIADQIAFDPILDVMASPSHIDWSYIDEVINNMQDPSHHEHPSG</sequence>
<evidence type="ECO:0000313" key="2">
    <source>
        <dbReference type="Proteomes" id="UP000073492"/>
    </source>
</evidence>
<dbReference type="AlphaFoldDB" id="A0A139HBP2"/>
<keyword evidence="2" id="KW-1185">Reference proteome</keyword>